<evidence type="ECO:0000313" key="1">
    <source>
        <dbReference type="EMBL" id="QJA65808.1"/>
    </source>
</evidence>
<protein>
    <submittedName>
        <fullName evidence="1">Uncharacterized protein</fullName>
    </submittedName>
</protein>
<dbReference type="EMBL" id="MT141544">
    <property type="protein sequence ID" value="QJA65808.1"/>
    <property type="molecule type" value="Genomic_DNA"/>
</dbReference>
<organism evidence="1">
    <name type="scientific">viral metagenome</name>
    <dbReference type="NCBI Taxonomy" id="1070528"/>
    <lineage>
        <taxon>unclassified sequences</taxon>
        <taxon>metagenomes</taxon>
        <taxon>organismal metagenomes</taxon>
    </lineage>
</organism>
<sequence>MSAAASIADDTNHVAATVYYPDSGGVSLDERSFFLLGITADDCTVSVEVSMDGTYWVDITDLAVEDIESGGLGGPVVFAAATSVIWIAWVMPAELARLKVVYPDATNQFSATISRRSL</sequence>
<proteinExistence type="predicted"/>
<dbReference type="AlphaFoldDB" id="A0A6M3J8X5"/>
<gene>
    <name evidence="1" type="ORF">MM415B00380_0060</name>
</gene>
<accession>A0A6M3J8X5</accession>
<name>A0A6M3J8X5_9ZZZZ</name>
<reference evidence="1" key="1">
    <citation type="submission" date="2020-03" db="EMBL/GenBank/DDBJ databases">
        <title>The deep terrestrial virosphere.</title>
        <authorList>
            <person name="Holmfeldt K."/>
            <person name="Nilsson E."/>
            <person name="Simone D."/>
            <person name="Lopez-Fernandez M."/>
            <person name="Wu X."/>
            <person name="de Brujin I."/>
            <person name="Lundin D."/>
            <person name="Andersson A."/>
            <person name="Bertilsson S."/>
            <person name="Dopson M."/>
        </authorList>
    </citation>
    <scope>NUCLEOTIDE SEQUENCE</scope>
    <source>
        <strain evidence="1">MM415B00380</strain>
    </source>
</reference>